<gene>
    <name evidence="8" type="ORF">LITE_LOCUS31596</name>
</gene>
<comment type="caution">
    <text evidence="8">The sequence shown here is derived from an EMBL/GenBank/DDBJ whole genome shotgun (WGS) entry which is preliminary data.</text>
</comment>
<evidence type="ECO:0000256" key="7">
    <source>
        <dbReference type="SAM" id="Phobius"/>
    </source>
</evidence>
<evidence type="ECO:0000313" key="9">
    <source>
        <dbReference type="Proteomes" id="UP001154282"/>
    </source>
</evidence>
<feature type="transmembrane region" description="Helical" evidence="7">
    <location>
        <begin position="161"/>
        <end position="182"/>
    </location>
</feature>
<feature type="compositionally biased region" description="Polar residues" evidence="6">
    <location>
        <begin position="677"/>
        <end position="694"/>
    </location>
</feature>
<dbReference type="AlphaFoldDB" id="A0AAV0N4E2"/>
<comment type="subcellular location">
    <subcellularLocation>
        <location evidence="1">Membrane</location>
        <topology evidence="1">Multi-pass membrane protein</topology>
    </subcellularLocation>
</comment>
<dbReference type="EMBL" id="CAMGYJ010000008">
    <property type="protein sequence ID" value="CAI0453445.1"/>
    <property type="molecule type" value="Genomic_DNA"/>
</dbReference>
<feature type="compositionally biased region" description="Basic and acidic residues" evidence="6">
    <location>
        <begin position="736"/>
        <end position="745"/>
    </location>
</feature>
<evidence type="ECO:0000256" key="1">
    <source>
        <dbReference type="ARBA" id="ARBA00004141"/>
    </source>
</evidence>
<feature type="transmembrane region" description="Helical" evidence="7">
    <location>
        <begin position="566"/>
        <end position="583"/>
    </location>
</feature>
<keyword evidence="5 7" id="KW-0472">Membrane</keyword>
<feature type="transmembrane region" description="Helical" evidence="7">
    <location>
        <begin position="213"/>
        <end position="234"/>
    </location>
</feature>
<sequence length="745" mass="80481">MADDGRSGDVIVEMTAAIPTPPASDQAATRRKGVCRTVRITEKPSRIQTLWLVCAVNEMAEKASSSVILAGMPLFLMQQFLIKFDQTATILFFWNAASSFTPIIGALASDCIGRFRVIATSSLAAILGIVVITLTTTRGLQLRPCNLYLDLPPGECDTGPMTWQLIVLSVSISLFCIGSGGVRSCSSAFAVDQLKKEDDDPVSSQRTLEKLNGWYQTAVGAAVMILVFLMGQIINWGARYLILTILMVVSAMIFVSGSYVHVTDDHSLVKVVARIIYVAWKKRRHSISIPSNRWFHHNKPRRRPILTVCPSQRLSFLNKACLIVDQEEVNSSTGLPREEWNLCSVQEVEELKALVNTIPICSTMIIVTVANTAGPFPTAQANLMDTRLLGGLTIPVLAYGAVSVASMAIWVTGYNHLLVPCIAKLSSNRIPNGIPSRYRMGMGILTCCLGNFIAGWVEHRRRVYGTENMSANLLIPQLCLAGLTEALFGLGLLDFLNARFPSGCTGDLVSSMGQCLGSLAGAALFAAVKRFTRVATSTAATSTGFGEDSSSSWVGDDANSSKYDRYYWLLAALSLLNFIYYLICCLKYKDIPVPVAETTAEDQVQVTVEADQESNSTSESVAESKAEEEATAEADKESNSASAESKAEEATTEANKESGSTSDAIVEPKTEEATAETLVQATTEANEESGSTSDAIIEPKTEEATVETQVQATNEAKKTSDSTSEGMNVGWLEEGVACRKESEQA</sequence>
<dbReference type="Pfam" id="PF00854">
    <property type="entry name" value="PTR2"/>
    <property type="match status" value="1"/>
</dbReference>
<evidence type="ECO:0000313" key="8">
    <source>
        <dbReference type="EMBL" id="CAI0453445.1"/>
    </source>
</evidence>
<evidence type="ECO:0000256" key="4">
    <source>
        <dbReference type="ARBA" id="ARBA00022989"/>
    </source>
</evidence>
<proteinExistence type="inferred from homology"/>
<protein>
    <submittedName>
        <fullName evidence="8">Uncharacterized protein</fullName>
    </submittedName>
</protein>
<keyword evidence="9" id="KW-1185">Reference proteome</keyword>
<feature type="transmembrane region" description="Helical" evidence="7">
    <location>
        <begin position="478"/>
        <end position="496"/>
    </location>
</feature>
<dbReference type="Gene3D" id="1.20.1250.20">
    <property type="entry name" value="MFS general substrate transporter like domains"/>
    <property type="match status" value="1"/>
</dbReference>
<feature type="transmembrane region" description="Helical" evidence="7">
    <location>
        <begin position="438"/>
        <end position="457"/>
    </location>
</feature>
<feature type="non-terminal residue" evidence="8">
    <location>
        <position position="745"/>
    </location>
</feature>
<dbReference type="GO" id="GO:0022857">
    <property type="term" value="F:transmembrane transporter activity"/>
    <property type="evidence" value="ECO:0007669"/>
    <property type="project" value="InterPro"/>
</dbReference>
<dbReference type="InterPro" id="IPR000109">
    <property type="entry name" value="POT_fam"/>
</dbReference>
<evidence type="ECO:0000256" key="3">
    <source>
        <dbReference type="ARBA" id="ARBA00022692"/>
    </source>
</evidence>
<reference evidence="8" key="1">
    <citation type="submission" date="2022-08" db="EMBL/GenBank/DDBJ databases">
        <authorList>
            <person name="Gutierrez-Valencia J."/>
        </authorList>
    </citation>
    <scope>NUCLEOTIDE SEQUENCE</scope>
</reference>
<evidence type="ECO:0000256" key="5">
    <source>
        <dbReference type="ARBA" id="ARBA00023136"/>
    </source>
</evidence>
<dbReference type="PANTHER" id="PTHR11654">
    <property type="entry name" value="OLIGOPEPTIDE TRANSPORTER-RELATED"/>
    <property type="match status" value="1"/>
</dbReference>
<feature type="transmembrane region" description="Helical" evidence="7">
    <location>
        <begin position="388"/>
        <end position="410"/>
    </location>
</feature>
<accession>A0AAV0N4E2</accession>
<keyword evidence="4 7" id="KW-1133">Transmembrane helix</keyword>
<comment type="similarity">
    <text evidence="2">Belongs to the major facilitator superfamily. Proton-dependent oligopeptide transporter (POT/PTR) (TC 2.A.17) family.</text>
</comment>
<feature type="transmembrane region" description="Helical" evidence="7">
    <location>
        <begin position="508"/>
        <end position="528"/>
    </location>
</feature>
<feature type="region of interest" description="Disordered" evidence="6">
    <location>
        <begin position="608"/>
        <end position="745"/>
    </location>
</feature>
<dbReference type="GO" id="GO:0016020">
    <property type="term" value="C:membrane"/>
    <property type="evidence" value="ECO:0007669"/>
    <property type="project" value="UniProtKB-SubCell"/>
</dbReference>
<feature type="compositionally biased region" description="Basic and acidic residues" evidence="6">
    <location>
        <begin position="622"/>
        <end position="638"/>
    </location>
</feature>
<dbReference type="Proteomes" id="UP001154282">
    <property type="component" value="Unassembled WGS sequence"/>
</dbReference>
<evidence type="ECO:0000256" key="6">
    <source>
        <dbReference type="SAM" id="MobiDB-lite"/>
    </source>
</evidence>
<evidence type="ECO:0000256" key="2">
    <source>
        <dbReference type="ARBA" id="ARBA00005982"/>
    </source>
</evidence>
<feature type="transmembrane region" description="Helical" evidence="7">
    <location>
        <begin position="240"/>
        <end position="260"/>
    </location>
</feature>
<organism evidence="8 9">
    <name type="scientific">Linum tenue</name>
    <dbReference type="NCBI Taxonomy" id="586396"/>
    <lineage>
        <taxon>Eukaryota</taxon>
        <taxon>Viridiplantae</taxon>
        <taxon>Streptophyta</taxon>
        <taxon>Embryophyta</taxon>
        <taxon>Tracheophyta</taxon>
        <taxon>Spermatophyta</taxon>
        <taxon>Magnoliopsida</taxon>
        <taxon>eudicotyledons</taxon>
        <taxon>Gunneridae</taxon>
        <taxon>Pentapetalae</taxon>
        <taxon>rosids</taxon>
        <taxon>fabids</taxon>
        <taxon>Malpighiales</taxon>
        <taxon>Linaceae</taxon>
        <taxon>Linum</taxon>
    </lineage>
</organism>
<feature type="transmembrane region" description="Helical" evidence="7">
    <location>
        <begin position="88"/>
        <end position="108"/>
    </location>
</feature>
<dbReference type="SUPFAM" id="SSF103473">
    <property type="entry name" value="MFS general substrate transporter"/>
    <property type="match status" value="1"/>
</dbReference>
<name>A0AAV0N4E2_9ROSI</name>
<feature type="transmembrane region" description="Helical" evidence="7">
    <location>
        <begin position="115"/>
        <end position="134"/>
    </location>
</feature>
<dbReference type="InterPro" id="IPR036259">
    <property type="entry name" value="MFS_trans_sf"/>
</dbReference>
<keyword evidence="3 7" id="KW-0812">Transmembrane</keyword>
<feature type="transmembrane region" description="Helical" evidence="7">
    <location>
        <begin position="66"/>
        <end position="82"/>
    </location>
</feature>